<organism evidence="2 3">
    <name type="scientific">Hirundo rustica rustica</name>
    <dbReference type="NCBI Taxonomy" id="333673"/>
    <lineage>
        <taxon>Eukaryota</taxon>
        <taxon>Metazoa</taxon>
        <taxon>Chordata</taxon>
        <taxon>Craniata</taxon>
        <taxon>Vertebrata</taxon>
        <taxon>Euteleostomi</taxon>
        <taxon>Archelosauria</taxon>
        <taxon>Archosauria</taxon>
        <taxon>Dinosauria</taxon>
        <taxon>Saurischia</taxon>
        <taxon>Theropoda</taxon>
        <taxon>Coelurosauria</taxon>
        <taxon>Aves</taxon>
        <taxon>Neognathae</taxon>
        <taxon>Neoaves</taxon>
        <taxon>Telluraves</taxon>
        <taxon>Australaves</taxon>
        <taxon>Passeriformes</taxon>
        <taxon>Sylvioidea</taxon>
        <taxon>Hirundinidae</taxon>
        <taxon>Hirundo</taxon>
    </lineage>
</organism>
<proteinExistence type="predicted"/>
<accession>A0A3M0IZZ5</accession>
<protein>
    <submittedName>
        <fullName evidence="2">Uncharacterized protein</fullName>
    </submittedName>
</protein>
<dbReference type="Pfam" id="PF00429">
    <property type="entry name" value="TLV_coat"/>
    <property type="match status" value="1"/>
</dbReference>
<dbReference type="OrthoDB" id="9838443at2759"/>
<keyword evidence="1" id="KW-0812">Transmembrane</keyword>
<dbReference type="EMBL" id="QRBI01000209">
    <property type="protein sequence ID" value="RMB93600.1"/>
    <property type="molecule type" value="Genomic_DNA"/>
</dbReference>
<dbReference type="Pfam" id="PF03708">
    <property type="entry name" value="Avian_gp85"/>
    <property type="match status" value="1"/>
</dbReference>
<name>A0A3M0IZZ5_HIRRU</name>
<keyword evidence="1" id="KW-1133">Transmembrane helix</keyword>
<comment type="caution">
    <text evidence="2">The sequence shown here is derived from an EMBL/GenBank/DDBJ whole genome shotgun (WGS) entry which is preliminary data.</text>
</comment>
<sequence>MATTHDESPLALPKGVFLICGDRAWAGIPSRLIGGPCTFGWLGLFSPNKTTLMDWQKKNSTQLAIRKRHLSALDPDCDSEIIHWSKSKGVAITVFLPWVSIAKALGKLAHLECWVAKQANLTSSTLANLLSDEEITRQATLQNRAAIDYLLLLHGHQCEEFEGLCCFNLSSKAKNVYDTIQKIHNMVRSIKKETNDWLGGLFSNWGISDWAGSMLKTILLILFILMLVIISFGIIKRMLFKLISNATHSPSINRIAMPSTPEMEEDMELEEILDEEARNPSKEEHQLGWPTQHEWFAELYPNSKYLPPPFQFSSS</sequence>
<dbReference type="PANTHER" id="PTHR10424">
    <property type="entry name" value="VIRAL ENVELOPE PROTEIN"/>
    <property type="match status" value="1"/>
</dbReference>
<evidence type="ECO:0000313" key="3">
    <source>
        <dbReference type="Proteomes" id="UP000269221"/>
    </source>
</evidence>
<keyword evidence="3" id="KW-1185">Reference proteome</keyword>
<dbReference type="Proteomes" id="UP000269221">
    <property type="component" value="Unassembled WGS sequence"/>
</dbReference>
<dbReference type="InterPro" id="IPR018154">
    <property type="entry name" value="TLV/ENV_coat_polyprotein"/>
</dbReference>
<keyword evidence="1" id="KW-0472">Membrane</keyword>
<reference evidence="2 3" key="1">
    <citation type="submission" date="2018-07" db="EMBL/GenBank/DDBJ databases">
        <title>A high quality draft genome assembly of the barn swallow (H. rustica rustica).</title>
        <authorList>
            <person name="Formenti G."/>
            <person name="Chiara M."/>
            <person name="Poveda L."/>
            <person name="Francoijs K.-J."/>
            <person name="Bonisoli-Alquati A."/>
            <person name="Canova L."/>
            <person name="Gianfranceschi L."/>
            <person name="Horner D.S."/>
            <person name="Saino N."/>
        </authorList>
    </citation>
    <scope>NUCLEOTIDE SEQUENCE [LARGE SCALE GENOMIC DNA]</scope>
    <source>
        <strain evidence="2">Chelidonia</strain>
        <tissue evidence="2">Blood</tissue>
    </source>
</reference>
<dbReference type="AlphaFoldDB" id="A0A3M0IZZ5"/>
<gene>
    <name evidence="2" type="ORF">DUI87_30299</name>
</gene>
<feature type="transmembrane region" description="Helical" evidence="1">
    <location>
        <begin position="217"/>
        <end position="235"/>
    </location>
</feature>
<evidence type="ECO:0000313" key="2">
    <source>
        <dbReference type="EMBL" id="RMB93600.1"/>
    </source>
</evidence>
<dbReference type="SUPFAM" id="SSF58069">
    <property type="entry name" value="Virus ectodomain"/>
    <property type="match status" value="1"/>
</dbReference>
<evidence type="ECO:0000256" key="1">
    <source>
        <dbReference type="SAM" id="Phobius"/>
    </source>
</evidence>
<dbReference type="InterPro" id="IPR005166">
    <property type="entry name" value="RSV_p95_env"/>
</dbReference>
<dbReference type="Gene3D" id="1.10.287.210">
    <property type="match status" value="1"/>
</dbReference>